<evidence type="ECO:0000256" key="2">
    <source>
        <dbReference type="ARBA" id="ARBA00005695"/>
    </source>
</evidence>
<comment type="similarity">
    <text evidence="2">Belongs to the bacterial solute-binding protein 5 family.</text>
</comment>
<sequence length="580" mass="65922">MKVFKFLVLGLTTAVMMSCGGGNSEEQGKPELREAEGYYQEGDKKYKIYYGGIFRINEVENFKNLFPHGMIDAVSSRIGTQIYQGLYKFDQRTLEPVNCLAASEEVGENAKVWTFHIQKGVFFQDDACFSGGKGREMTAKDIKYCFEMLCSNYPGNTSHELFTQRVVGARDYYDGKANEVSGIKLIDDYTLEITLTSSFSGFKSLLAHPGCMIFPKEAIDKYGVEGMAKKCVGTGPFMVDQISDNQVRLVRNPNYWEKDENGNQLPYLDIVKITFTKDKKSELSNFRKKNLDMIWKLPVDEMENVLASLEEAQMGGNPEFRYQQVNGLNTQFYAFNATSPIFQDIRVRKAFNYAVNRESLIKHTLKGENEPAEHGLVPKFGKYDNSNVPGFEYDPDEAKKLMAEAGYPNGKGFPELTLYINEGGSINTIVATTLQNQLKESIGVDVTIEPLQLDVLIERFATGETDFTRTSWIADFPDPSNFLWLFYGKNVPDDPHARSLPNFSRYKNPVFDEYLEKGMASIDPDEQMMYYNMCDSILVADAALLPLYHDQYIRLVQNDIVGFPINAMEYRDLTRVFKSK</sequence>
<dbReference type="GO" id="GO:0043190">
    <property type="term" value="C:ATP-binding cassette (ABC) transporter complex"/>
    <property type="evidence" value="ECO:0007669"/>
    <property type="project" value="InterPro"/>
</dbReference>
<keyword evidence="4" id="KW-0732">Signal</keyword>
<evidence type="ECO:0000313" key="7">
    <source>
        <dbReference type="Proteomes" id="UP000683507"/>
    </source>
</evidence>
<evidence type="ECO:0000256" key="4">
    <source>
        <dbReference type="ARBA" id="ARBA00022729"/>
    </source>
</evidence>
<evidence type="ECO:0000313" key="6">
    <source>
        <dbReference type="EMBL" id="CAG5078968.1"/>
    </source>
</evidence>
<dbReference type="PROSITE" id="PS51257">
    <property type="entry name" value="PROKAR_LIPOPROTEIN"/>
    <property type="match status" value="1"/>
</dbReference>
<protein>
    <submittedName>
        <fullName evidence="6">Periplasmic oligopeptide-binding protein</fullName>
    </submittedName>
</protein>
<evidence type="ECO:0000259" key="5">
    <source>
        <dbReference type="Pfam" id="PF00496"/>
    </source>
</evidence>
<organism evidence="6 7">
    <name type="scientific">Parvicella tangerina</name>
    <dbReference type="NCBI Taxonomy" id="2829795"/>
    <lineage>
        <taxon>Bacteria</taxon>
        <taxon>Pseudomonadati</taxon>
        <taxon>Bacteroidota</taxon>
        <taxon>Flavobacteriia</taxon>
        <taxon>Flavobacteriales</taxon>
        <taxon>Parvicellaceae</taxon>
        <taxon>Parvicella</taxon>
    </lineage>
</organism>
<evidence type="ECO:0000256" key="3">
    <source>
        <dbReference type="ARBA" id="ARBA00022448"/>
    </source>
</evidence>
<dbReference type="Gene3D" id="3.40.190.10">
    <property type="entry name" value="Periplasmic binding protein-like II"/>
    <property type="match status" value="1"/>
</dbReference>
<accession>A0A916JKW1</accession>
<feature type="domain" description="Solute-binding protein family 5" evidence="5">
    <location>
        <begin position="95"/>
        <end position="490"/>
    </location>
</feature>
<dbReference type="CDD" id="cd00995">
    <property type="entry name" value="PBP2_NikA_DppA_OppA_like"/>
    <property type="match status" value="1"/>
</dbReference>
<dbReference type="SUPFAM" id="SSF53850">
    <property type="entry name" value="Periplasmic binding protein-like II"/>
    <property type="match status" value="1"/>
</dbReference>
<gene>
    <name evidence="6" type="primary">oppA</name>
    <name evidence="6" type="ORF">CRYO30217_00821</name>
</gene>
<dbReference type="Pfam" id="PF00496">
    <property type="entry name" value="SBP_bac_5"/>
    <property type="match status" value="1"/>
</dbReference>
<dbReference type="GO" id="GO:0030288">
    <property type="term" value="C:outer membrane-bounded periplasmic space"/>
    <property type="evidence" value="ECO:0007669"/>
    <property type="project" value="UniProtKB-ARBA"/>
</dbReference>
<dbReference type="AlphaFoldDB" id="A0A916JKW1"/>
<keyword evidence="3" id="KW-0813">Transport</keyword>
<dbReference type="InterPro" id="IPR030678">
    <property type="entry name" value="Peptide/Ni-bd"/>
</dbReference>
<dbReference type="InterPro" id="IPR039424">
    <property type="entry name" value="SBP_5"/>
</dbReference>
<dbReference type="Proteomes" id="UP000683507">
    <property type="component" value="Chromosome"/>
</dbReference>
<dbReference type="Gene3D" id="3.90.76.10">
    <property type="entry name" value="Dipeptide-binding Protein, Domain 1"/>
    <property type="match status" value="1"/>
</dbReference>
<comment type="subcellular location">
    <subcellularLocation>
        <location evidence="1">Cell envelope</location>
    </subcellularLocation>
</comment>
<dbReference type="GO" id="GO:0015833">
    <property type="term" value="P:peptide transport"/>
    <property type="evidence" value="ECO:0007669"/>
    <property type="project" value="TreeGrafter"/>
</dbReference>
<evidence type="ECO:0000256" key="1">
    <source>
        <dbReference type="ARBA" id="ARBA00004196"/>
    </source>
</evidence>
<dbReference type="InterPro" id="IPR000914">
    <property type="entry name" value="SBP_5_dom"/>
</dbReference>
<dbReference type="PANTHER" id="PTHR30290">
    <property type="entry name" value="PERIPLASMIC BINDING COMPONENT OF ABC TRANSPORTER"/>
    <property type="match status" value="1"/>
</dbReference>
<reference evidence="6" key="1">
    <citation type="submission" date="2021-04" db="EMBL/GenBank/DDBJ databases">
        <authorList>
            <person name="Rodrigo-Torres L."/>
            <person name="Arahal R. D."/>
            <person name="Lucena T."/>
        </authorList>
    </citation>
    <scope>NUCLEOTIDE SEQUENCE</scope>
    <source>
        <strain evidence="6">AS29M-1</strain>
    </source>
</reference>
<dbReference type="EMBL" id="OU015584">
    <property type="protein sequence ID" value="CAG5078968.1"/>
    <property type="molecule type" value="Genomic_DNA"/>
</dbReference>
<dbReference type="PANTHER" id="PTHR30290:SF10">
    <property type="entry name" value="PERIPLASMIC OLIGOPEPTIDE-BINDING PROTEIN-RELATED"/>
    <property type="match status" value="1"/>
</dbReference>
<proteinExistence type="inferred from homology"/>
<keyword evidence="7" id="KW-1185">Reference proteome</keyword>
<dbReference type="RefSeq" id="WP_258541044.1">
    <property type="nucleotide sequence ID" value="NZ_OU015584.1"/>
</dbReference>
<dbReference type="GO" id="GO:1904680">
    <property type="term" value="F:peptide transmembrane transporter activity"/>
    <property type="evidence" value="ECO:0007669"/>
    <property type="project" value="TreeGrafter"/>
</dbReference>
<name>A0A916JKW1_9FLAO</name>
<dbReference type="KEGG" id="ptan:CRYO30217_00821"/>
<dbReference type="Gene3D" id="3.10.105.10">
    <property type="entry name" value="Dipeptide-binding Protein, Domain 3"/>
    <property type="match status" value="1"/>
</dbReference>
<dbReference type="PIRSF" id="PIRSF002741">
    <property type="entry name" value="MppA"/>
    <property type="match status" value="1"/>
</dbReference>